<name>A0AAN6RSE9_9PEZI</name>
<dbReference type="EMBL" id="MU855611">
    <property type="protein sequence ID" value="KAK3901069.1"/>
    <property type="molecule type" value="Genomic_DNA"/>
</dbReference>
<dbReference type="CDD" id="cd09630">
    <property type="entry name" value="CDH_like_cytochrome"/>
    <property type="match status" value="1"/>
</dbReference>
<feature type="compositionally biased region" description="Low complexity" evidence="1">
    <location>
        <begin position="255"/>
        <end position="274"/>
    </location>
</feature>
<dbReference type="AlphaFoldDB" id="A0AAN6RSE9"/>
<gene>
    <name evidence="4" type="ORF">C8A05DRAFT_35251</name>
</gene>
<feature type="compositionally biased region" description="Low complexity" evidence="1">
    <location>
        <begin position="221"/>
        <end position="231"/>
    </location>
</feature>
<feature type="chain" id="PRO_5042896520" evidence="2">
    <location>
        <begin position="19"/>
        <end position="365"/>
    </location>
</feature>
<feature type="compositionally biased region" description="Polar residues" evidence="1">
    <location>
        <begin position="232"/>
        <end position="254"/>
    </location>
</feature>
<organism evidence="4 5">
    <name type="scientific">Staphylotrichum tortipilum</name>
    <dbReference type="NCBI Taxonomy" id="2831512"/>
    <lineage>
        <taxon>Eukaryota</taxon>
        <taxon>Fungi</taxon>
        <taxon>Dikarya</taxon>
        <taxon>Ascomycota</taxon>
        <taxon>Pezizomycotina</taxon>
        <taxon>Sordariomycetes</taxon>
        <taxon>Sordariomycetidae</taxon>
        <taxon>Sordariales</taxon>
        <taxon>Chaetomiaceae</taxon>
        <taxon>Staphylotrichum</taxon>
    </lineage>
</organism>
<reference evidence="4" key="2">
    <citation type="submission" date="2023-05" db="EMBL/GenBank/DDBJ databases">
        <authorList>
            <consortium name="Lawrence Berkeley National Laboratory"/>
            <person name="Steindorff A."/>
            <person name="Hensen N."/>
            <person name="Bonometti L."/>
            <person name="Westerberg I."/>
            <person name="Brannstrom I.O."/>
            <person name="Guillou S."/>
            <person name="Cros-Aarteil S."/>
            <person name="Calhoun S."/>
            <person name="Haridas S."/>
            <person name="Kuo A."/>
            <person name="Mondo S."/>
            <person name="Pangilinan J."/>
            <person name="Riley R."/>
            <person name="Labutti K."/>
            <person name="Andreopoulos B."/>
            <person name="Lipzen A."/>
            <person name="Chen C."/>
            <person name="Yanf M."/>
            <person name="Daum C."/>
            <person name="Ng V."/>
            <person name="Clum A."/>
            <person name="Ohm R."/>
            <person name="Martin F."/>
            <person name="Silar P."/>
            <person name="Natvig D."/>
            <person name="Lalanne C."/>
            <person name="Gautier V."/>
            <person name="Ament-Velasquez S.L."/>
            <person name="Kruys A."/>
            <person name="Hutchinson M.I."/>
            <person name="Powell A.J."/>
            <person name="Barry K."/>
            <person name="Miller A.N."/>
            <person name="Grigoriev I.V."/>
            <person name="Debuchy R."/>
            <person name="Gladieux P."/>
            <person name="Thoren M.H."/>
            <person name="Johannesson H."/>
        </authorList>
    </citation>
    <scope>NUCLEOTIDE SEQUENCE</scope>
    <source>
        <strain evidence="4">CBS 103.79</strain>
    </source>
</reference>
<keyword evidence="2" id="KW-0732">Signal</keyword>
<feature type="compositionally biased region" description="Low complexity" evidence="1">
    <location>
        <begin position="330"/>
        <end position="343"/>
    </location>
</feature>
<dbReference type="Proteomes" id="UP001303889">
    <property type="component" value="Unassembled WGS sequence"/>
</dbReference>
<feature type="region of interest" description="Disordered" evidence="1">
    <location>
        <begin position="221"/>
        <end position="274"/>
    </location>
</feature>
<dbReference type="InterPro" id="IPR015920">
    <property type="entry name" value="Cellobiose_DH-like_cyt"/>
</dbReference>
<evidence type="ECO:0000256" key="2">
    <source>
        <dbReference type="SAM" id="SignalP"/>
    </source>
</evidence>
<keyword evidence="5" id="KW-1185">Reference proteome</keyword>
<evidence type="ECO:0000256" key="1">
    <source>
        <dbReference type="SAM" id="MobiDB-lite"/>
    </source>
</evidence>
<dbReference type="Gene3D" id="2.60.40.1210">
    <property type="entry name" value="Cellobiose dehydrogenase, cytochrome domain"/>
    <property type="match status" value="1"/>
</dbReference>
<reference evidence="4" key="1">
    <citation type="journal article" date="2023" name="Mol. Phylogenet. Evol.">
        <title>Genome-scale phylogeny and comparative genomics of the fungal order Sordariales.</title>
        <authorList>
            <person name="Hensen N."/>
            <person name="Bonometti L."/>
            <person name="Westerberg I."/>
            <person name="Brannstrom I.O."/>
            <person name="Guillou S."/>
            <person name="Cros-Aarteil S."/>
            <person name="Calhoun S."/>
            <person name="Haridas S."/>
            <person name="Kuo A."/>
            <person name="Mondo S."/>
            <person name="Pangilinan J."/>
            <person name="Riley R."/>
            <person name="LaButti K."/>
            <person name="Andreopoulos B."/>
            <person name="Lipzen A."/>
            <person name="Chen C."/>
            <person name="Yan M."/>
            <person name="Daum C."/>
            <person name="Ng V."/>
            <person name="Clum A."/>
            <person name="Steindorff A."/>
            <person name="Ohm R.A."/>
            <person name="Martin F."/>
            <person name="Silar P."/>
            <person name="Natvig D.O."/>
            <person name="Lalanne C."/>
            <person name="Gautier V."/>
            <person name="Ament-Velasquez S.L."/>
            <person name="Kruys A."/>
            <person name="Hutchinson M.I."/>
            <person name="Powell A.J."/>
            <person name="Barry K."/>
            <person name="Miller A.N."/>
            <person name="Grigoriev I.V."/>
            <person name="Debuchy R."/>
            <person name="Gladieux P."/>
            <person name="Hiltunen Thoren M."/>
            <person name="Johannesson H."/>
        </authorList>
    </citation>
    <scope>NUCLEOTIDE SEQUENCE</scope>
    <source>
        <strain evidence="4">CBS 103.79</strain>
    </source>
</reference>
<feature type="region of interest" description="Disordered" evidence="1">
    <location>
        <begin position="313"/>
        <end position="365"/>
    </location>
</feature>
<feature type="domain" description="Cellobiose dehydrogenase-like cytochrome" evidence="3">
    <location>
        <begin position="33"/>
        <end position="202"/>
    </location>
</feature>
<evidence type="ECO:0000313" key="5">
    <source>
        <dbReference type="Proteomes" id="UP001303889"/>
    </source>
</evidence>
<dbReference type="PANTHER" id="PTHR47797:SF5">
    <property type="entry name" value="CELLOBIOSE DEHYDROGENASE CYTOCHROME DOMAIN-CONTAINING PROTEIN"/>
    <property type="match status" value="1"/>
</dbReference>
<dbReference type="SUPFAM" id="SSF49344">
    <property type="entry name" value="CBD9-like"/>
    <property type="match status" value="1"/>
</dbReference>
<dbReference type="Pfam" id="PF16010">
    <property type="entry name" value="CDH-cyt"/>
    <property type="match status" value="1"/>
</dbReference>
<dbReference type="PANTHER" id="PTHR47797">
    <property type="entry name" value="DEHYDROGENASE, PUTATIVE (AFU_ORTHOLOGUE AFUA_8G05805)-RELATED"/>
    <property type="match status" value="1"/>
</dbReference>
<protein>
    <submittedName>
        <fullName evidence="4">Cellobiose dehydrogenase</fullName>
    </submittedName>
</protein>
<feature type="compositionally biased region" description="Gly residues" evidence="1">
    <location>
        <begin position="348"/>
        <end position="357"/>
    </location>
</feature>
<evidence type="ECO:0000313" key="4">
    <source>
        <dbReference type="EMBL" id="KAK3901069.1"/>
    </source>
</evidence>
<feature type="signal peptide" evidence="2">
    <location>
        <begin position="1"/>
        <end position="18"/>
    </location>
</feature>
<evidence type="ECO:0000259" key="3">
    <source>
        <dbReference type="Pfam" id="PF16010"/>
    </source>
</evidence>
<comment type="caution">
    <text evidence="4">The sequence shown here is derived from an EMBL/GenBank/DDBJ whole genome shotgun (WGS) entry which is preliminary data.</text>
</comment>
<accession>A0AAN6RSE9</accession>
<sequence>MALKHIFLLALSGAQALAGITKRQSTTSSTTKYCPGGTQICFSQYEEPASGITYRIAIPEVSAAPFDILLQIVAPVDKAGWAAIAWGGKMNLNPLTVGWPNGNAAVVSSRWSTSRSVPGAYAGATYSVLPTTTTNATHWQLDVLCTGCSQWEGGSLNPSGVNTLGWAKNSKAVSSASSNTSSFGIHDGRGSFTHDFSAARIPKGIFDAIAYGLDNPSPVTSDPLPSLTTSTKAAVSTRLTQLPGSSSSSRLTQLPGSSTTRLPSTSPTPTSKPPTVIITTRITQLPPTTIYIPDPPITTTTRGGPITLTVTAQPPATTDDDGSGGGSGGVWLPPWGTGLPPWGKGKGKWGGRWGRGLAGEPREEE</sequence>
<proteinExistence type="predicted"/>